<evidence type="ECO:0000313" key="2">
    <source>
        <dbReference type="EMBL" id="QHU22580.1"/>
    </source>
</evidence>
<protein>
    <recommendedName>
        <fullName evidence="3">ATP-dependent Clp protease proteolytic subunit</fullName>
    </recommendedName>
</protein>
<dbReference type="EMBL" id="MN741012">
    <property type="protein sequence ID" value="QHU22580.1"/>
    <property type="molecule type" value="Genomic_DNA"/>
</dbReference>
<dbReference type="GO" id="GO:0004252">
    <property type="term" value="F:serine-type endopeptidase activity"/>
    <property type="evidence" value="ECO:0007669"/>
    <property type="project" value="TreeGrafter"/>
</dbReference>
<dbReference type="InterPro" id="IPR023562">
    <property type="entry name" value="ClpP/TepA"/>
</dbReference>
<reference evidence="2" key="1">
    <citation type="journal article" date="2020" name="Nature">
        <title>Giant virus diversity and host interactions through global metagenomics.</title>
        <authorList>
            <person name="Schulz F."/>
            <person name="Roux S."/>
            <person name="Paez-Espino D."/>
            <person name="Jungbluth S."/>
            <person name="Walsh D.A."/>
            <person name="Denef V.J."/>
            <person name="McMahon K.D."/>
            <person name="Konstantinidis K.T."/>
            <person name="Eloe-Fadrosh E.A."/>
            <person name="Kyrpides N.C."/>
            <person name="Woyke T."/>
        </authorList>
    </citation>
    <scope>NUCLEOTIDE SEQUENCE</scope>
    <source>
        <strain evidence="2">GVMAG-S-ERX555907-102</strain>
    </source>
</reference>
<keyword evidence="1" id="KW-0378">Hydrolase</keyword>
<dbReference type="GO" id="GO:0009368">
    <property type="term" value="C:endopeptidase Clp complex"/>
    <property type="evidence" value="ECO:0007669"/>
    <property type="project" value="TreeGrafter"/>
</dbReference>
<dbReference type="Gene3D" id="3.90.226.10">
    <property type="entry name" value="2-enoyl-CoA Hydratase, Chain A, domain 1"/>
    <property type="match status" value="1"/>
</dbReference>
<dbReference type="AlphaFoldDB" id="A0A6C0L0X9"/>
<dbReference type="Pfam" id="PF00574">
    <property type="entry name" value="CLP_protease"/>
    <property type="match status" value="1"/>
</dbReference>
<accession>A0A6C0L0X9</accession>
<dbReference type="InterPro" id="IPR029045">
    <property type="entry name" value="ClpP/crotonase-like_dom_sf"/>
</dbReference>
<name>A0A6C0L0X9_9ZZZZ</name>
<dbReference type="GO" id="GO:0051117">
    <property type="term" value="F:ATPase binding"/>
    <property type="evidence" value="ECO:0007669"/>
    <property type="project" value="TreeGrafter"/>
</dbReference>
<dbReference type="SUPFAM" id="SSF52096">
    <property type="entry name" value="ClpP/crotonase"/>
    <property type="match status" value="1"/>
</dbReference>
<dbReference type="GO" id="GO:0006515">
    <property type="term" value="P:protein quality control for misfolded or incompletely synthesized proteins"/>
    <property type="evidence" value="ECO:0007669"/>
    <property type="project" value="TreeGrafter"/>
</dbReference>
<sequence>MRFCSWVFPFVFVFLNPTHSFYLSRANFIRNTGTSILGSGAKIFNLSDNNDALEGGEEEQQQQQQILKQGYADATYPLTVNFYSPVTIETCMALTNYLKQLDVKSKQLQIQYGEVFPINLHIQSGGGMLMPTFYVCDVIKTLDTPVHVYIDGFVASAASLIAVSGTKRFMTEHSFMLIHQLQSQSTGRLNEMKDEITNLDFFMKNAKDIYYRNSNISKEVLEKLLSNELWIDAQECLYYNLIDEIM</sequence>
<evidence type="ECO:0008006" key="3">
    <source>
        <dbReference type="Google" id="ProtNLM"/>
    </source>
</evidence>
<dbReference type="GO" id="GO:0004176">
    <property type="term" value="F:ATP-dependent peptidase activity"/>
    <property type="evidence" value="ECO:0007669"/>
    <property type="project" value="TreeGrafter"/>
</dbReference>
<dbReference type="PANTHER" id="PTHR10381:SF70">
    <property type="entry name" value="ATP-DEPENDENT CLP PROTEASE PROTEOLYTIC SUBUNIT"/>
    <property type="match status" value="1"/>
</dbReference>
<proteinExistence type="predicted"/>
<dbReference type="PANTHER" id="PTHR10381">
    <property type="entry name" value="ATP-DEPENDENT CLP PROTEASE PROTEOLYTIC SUBUNIT"/>
    <property type="match status" value="1"/>
</dbReference>
<evidence type="ECO:0000256" key="1">
    <source>
        <dbReference type="ARBA" id="ARBA00022801"/>
    </source>
</evidence>
<organism evidence="2">
    <name type="scientific">viral metagenome</name>
    <dbReference type="NCBI Taxonomy" id="1070528"/>
    <lineage>
        <taxon>unclassified sequences</taxon>
        <taxon>metagenomes</taxon>
        <taxon>organismal metagenomes</taxon>
    </lineage>
</organism>